<sequence>MLQPTTVLSRASNDEQAVFSNTTVYPENSGKGTVAPKPITHVELKPLPSTLRYEFLEPNSTYPVIVNAKLNESETSQLLELYPNDAHHDTTARPCFRTPPCYFSSSIFT</sequence>
<reference evidence="1" key="2">
    <citation type="journal article" date="2024" name="Plant">
        <title>Genomic evolution and insights into agronomic trait innovations of Sesamum species.</title>
        <authorList>
            <person name="Miao H."/>
            <person name="Wang L."/>
            <person name="Qu L."/>
            <person name="Liu H."/>
            <person name="Sun Y."/>
            <person name="Le M."/>
            <person name="Wang Q."/>
            <person name="Wei S."/>
            <person name="Zheng Y."/>
            <person name="Lin W."/>
            <person name="Duan Y."/>
            <person name="Cao H."/>
            <person name="Xiong S."/>
            <person name="Wang X."/>
            <person name="Wei L."/>
            <person name="Li C."/>
            <person name="Ma Q."/>
            <person name="Ju M."/>
            <person name="Zhao R."/>
            <person name="Li G."/>
            <person name="Mu C."/>
            <person name="Tian Q."/>
            <person name="Mei H."/>
            <person name="Zhang T."/>
            <person name="Gao T."/>
            <person name="Zhang H."/>
        </authorList>
    </citation>
    <scope>NUCLEOTIDE SEQUENCE</scope>
    <source>
        <strain evidence="1">3651</strain>
    </source>
</reference>
<dbReference type="Proteomes" id="UP001293254">
    <property type="component" value="Unassembled WGS sequence"/>
</dbReference>
<comment type="caution">
    <text evidence="1">The sequence shown here is derived from an EMBL/GenBank/DDBJ whole genome shotgun (WGS) entry which is preliminary data.</text>
</comment>
<accession>A0AAE2CAI3</accession>
<protein>
    <submittedName>
        <fullName evidence="1">Uncharacterized protein</fullName>
    </submittedName>
</protein>
<organism evidence="1 2">
    <name type="scientific">Sesamum alatum</name>
    <dbReference type="NCBI Taxonomy" id="300844"/>
    <lineage>
        <taxon>Eukaryota</taxon>
        <taxon>Viridiplantae</taxon>
        <taxon>Streptophyta</taxon>
        <taxon>Embryophyta</taxon>
        <taxon>Tracheophyta</taxon>
        <taxon>Spermatophyta</taxon>
        <taxon>Magnoliopsida</taxon>
        <taxon>eudicotyledons</taxon>
        <taxon>Gunneridae</taxon>
        <taxon>Pentapetalae</taxon>
        <taxon>asterids</taxon>
        <taxon>lamiids</taxon>
        <taxon>Lamiales</taxon>
        <taxon>Pedaliaceae</taxon>
        <taxon>Sesamum</taxon>
    </lineage>
</organism>
<name>A0AAE2CAI3_9LAMI</name>
<gene>
    <name evidence="1" type="ORF">Salat_2610800</name>
</gene>
<keyword evidence="2" id="KW-1185">Reference proteome</keyword>
<dbReference type="EMBL" id="JACGWO010000011">
    <property type="protein sequence ID" value="KAK4415037.1"/>
    <property type="molecule type" value="Genomic_DNA"/>
</dbReference>
<reference evidence="1" key="1">
    <citation type="submission" date="2020-06" db="EMBL/GenBank/DDBJ databases">
        <authorList>
            <person name="Li T."/>
            <person name="Hu X."/>
            <person name="Zhang T."/>
            <person name="Song X."/>
            <person name="Zhang H."/>
            <person name="Dai N."/>
            <person name="Sheng W."/>
            <person name="Hou X."/>
            <person name="Wei L."/>
        </authorList>
    </citation>
    <scope>NUCLEOTIDE SEQUENCE</scope>
    <source>
        <strain evidence="1">3651</strain>
        <tissue evidence="1">Leaf</tissue>
    </source>
</reference>
<proteinExistence type="predicted"/>
<dbReference type="AlphaFoldDB" id="A0AAE2CAI3"/>
<evidence type="ECO:0000313" key="2">
    <source>
        <dbReference type="Proteomes" id="UP001293254"/>
    </source>
</evidence>
<evidence type="ECO:0000313" key="1">
    <source>
        <dbReference type="EMBL" id="KAK4415037.1"/>
    </source>
</evidence>